<sequence length="37" mass="4415">MGILIPIDEHANDVMTRRQQRVEMTRCKVRCTRKNNT</sequence>
<evidence type="ECO:0000313" key="1">
    <source>
        <dbReference type="EMBL" id="AMQ11572.1"/>
    </source>
</evidence>
<reference evidence="1" key="1">
    <citation type="journal article" date="2016" name="Nat. Microbiol.">
        <title>Global phylogeography and evolutionary history of Shigella dysenteriae type 1.</title>
        <authorList>
            <person name="Njamkepo E."/>
            <person name="Fawal N."/>
            <person name="Tran-Dien A."/>
            <person name="Hawkey J."/>
            <person name="Strockbine N."/>
            <person name="Jenkins C."/>
            <person name="Talukder K.A."/>
            <person name="Bercion R."/>
            <person name="Kuleshov K."/>
            <person name="Kolinska R."/>
            <person name="Russell J.E."/>
            <person name="Kaftyreva L."/>
            <person name="Accou-Demartin M."/>
            <person name="Karas A."/>
            <person name="Vandenberg O."/>
            <person name="Mather A.E."/>
            <person name="Mason C.J."/>
            <person name="Page A.J."/>
            <person name="Ramamurthy T."/>
            <person name="Bizet C."/>
            <person name="Gamian A."/>
            <person name="Carle I."/>
            <person name="Sow A.G."/>
            <person name="Bouchier C."/>
            <person name="Wester A.L."/>
            <person name="Lejay-Collin M."/>
            <person name="Fonkoua M.C."/>
            <person name="Hello S.L."/>
            <person name="Blaser M.J."/>
            <person name="Jernberg C."/>
            <person name="Ruckly C."/>
            <person name="Merens A."/>
            <person name="Page A.L."/>
            <person name="Aslett M."/>
            <person name="Roggentin P."/>
            <person name="Fruth A."/>
            <person name="Denamur E."/>
            <person name="Venkatesan M."/>
            <person name="Bercovier H."/>
            <person name="Bodhidatta L."/>
            <person name="Chiou C.S."/>
            <person name="Clermont D."/>
            <person name="Colonna B."/>
            <person name="Egorova S."/>
            <person name="Pazhani G.P."/>
            <person name="Ezernitchi A.V."/>
            <person name="Guigon G."/>
            <person name="Harris S.R."/>
            <person name="Izumiya H."/>
            <person name="Korzeniowska-Kowal A."/>
            <person name="Lutynska A."/>
            <person name="Gouali M."/>
            <person name="Grimont F."/>
            <person name="Langendorf C."/>
            <person name="Marejkova M."/>
            <person name="Peterson L.A."/>
            <person name="Perez-Perez G."/>
            <person name="Ngandjio A."/>
            <person name="Podkolzin A."/>
            <person name="Souche E."/>
            <person name="Makarova M."/>
            <person name="Shipulin G.A."/>
            <person name="Ye C."/>
            <person name="Zemlickova H."/>
            <person name="Herpay M."/>
            <person name="Grimont P.A."/>
            <person name="Parkhill J."/>
            <person name="Sansonetti P."/>
            <person name="Holt K.E."/>
            <person name="Brisse S."/>
            <person name="Thomson N.R."/>
            <person name="Weill F.X."/>
        </authorList>
    </citation>
    <scope>NUCLEOTIDE SEQUENCE</scope>
    <source>
        <strain evidence="1">CAR10</strain>
        <plasmid evidence="1">pCAR10</plasmid>
    </source>
</reference>
<organism evidence="1">
    <name type="scientific">Shigella dysenteriae 1</name>
    <dbReference type="NCBI Taxonomy" id="984897"/>
    <lineage>
        <taxon>Bacteria</taxon>
        <taxon>Pseudomonadati</taxon>
        <taxon>Pseudomonadota</taxon>
        <taxon>Gammaproteobacteria</taxon>
        <taxon>Enterobacterales</taxon>
        <taxon>Enterobacteriaceae</taxon>
        <taxon>Shigella</taxon>
    </lineage>
</organism>
<dbReference type="AlphaFoldDB" id="A0A142CLX7"/>
<name>A0A142CLX7_SHIDY</name>
<geneLocation type="plasmid" evidence="1">
    <name>pCAR10</name>
</geneLocation>
<accession>A0A142CLX7</accession>
<proteinExistence type="predicted"/>
<dbReference type="EMBL" id="KT754161">
    <property type="protein sequence ID" value="AMQ11572.1"/>
    <property type="molecule type" value="Genomic_DNA"/>
</dbReference>
<keyword evidence="1" id="KW-0614">Plasmid</keyword>
<protein>
    <submittedName>
        <fullName evidence="1">Uncharacterized protein</fullName>
    </submittedName>
</protein>